<dbReference type="EMBL" id="JACOOR010000001">
    <property type="protein sequence ID" value="MBC5658501.1"/>
    <property type="molecule type" value="Genomic_DNA"/>
</dbReference>
<protein>
    <submittedName>
        <fullName evidence="1">Uncharacterized protein</fullName>
    </submittedName>
</protein>
<comment type="caution">
    <text evidence="1">The sequence shown here is derived from an EMBL/GenBank/DDBJ whole genome shotgun (WGS) entry which is preliminary data.</text>
</comment>
<sequence>MMQREYLIETRSVADEKGNLLNLRYYLIEEEPPQSGAPLYRLCIRKSPAGNPDIQESESTPPVSSSESCARRMLCRLIRNAVTPVCLLEIVDDMLTCAEGQIS</sequence>
<gene>
    <name evidence="1" type="ORF">H8S44_01705</name>
</gene>
<name>A0A923L9X4_9FIRM</name>
<dbReference type="Pfam" id="PF20124">
    <property type="entry name" value="DUF6514"/>
    <property type="match status" value="1"/>
</dbReference>
<dbReference type="InterPro" id="IPR017016">
    <property type="entry name" value="UCP033595"/>
</dbReference>
<proteinExistence type="predicted"/>
<evidence type="ECO:0000313" key="2">
    <source>
        <dbReference type="Proteomes" id="UP000649345"/>
    </source>
</evidence>
<reference evidence="1" key="1">
    <citation type="submission" date="2020-08" db="EMBL/GenBank/DDBJ databases">
        <title>Genome public.</title>
        <authorList>
            <person name="Liu C."/>
            <person name="Sun Q."/>
        </authorList>
    </citation>
    <scope>NUCLEOTIDE SEQUENCE</scope>
    <source>
        <strain evidence="1">NSJ-68</strain>
    </source>
</reference>
<accession>A0A923L9X4</accession>
<dbReference type="Proteomes" id="UP000649345">
    <property type="component" value="Unassembled WGS sequence"/>
</dbReference>
<keyword evidence="2" id="KW-1185">Reference proteome</keyword>
<organism evidence="1 2">
    <name type="scientific">Anaerosacchariphilus hominis</name>
    <dbReference type="NCBI Taxonomy" id="2763017"/>
    <lineage>
        <taxon>Bacteria</taxon>
        <taxon>Bacillati</taxon>
        <taxon>Bacillota</taxon>
        <taxon>Clostridia</taxon>
        <taxon>Lachnospirales</taxon>
        <taxon>Lachnospiraceae</taxon>
        <taxon>Anaerosacchariphilus</taxon>
    </lineage>
</organism>
<evidence type="ECO:0000313" key="1">
    <source>
        <dbReference type="EMBL" id="MBC5658501.1"/>
    </source>
</evidence>
<dbReference type="AlphaFoldDB" id="A0A923L9X4"/>
<dbReference type="RefSeq" id="WP_186872787.1">
    <property type="nucleotide sequence ID" value="NZ_JACOOR010000001.1"/>
</dbReference>